<dbReference type="PROSITE" id="PS00079">
    <property type="entry name" value="MULTICOPPER_OXIDASE1"/>
    <property type="match status" value="2"/>
</dbReference>
<keyword evidence="6" id="KW-0325">Glycoprotein</keyword>
<dbReference type="InterPro" id="IPR033138">
    <property type="entry name" value="Cu_oxidase_CS"/>
</dbReference>
<dbReference type="Pfam" id="PF07731">
    <property type="entry name" value="Cu-oxidase_2"/>
    <property type="match status" value="1"/>
</dbReference>
<evidence type="ECO:0000256" key="1">
    <source>
        <dbReference type="ARBA" id="ARBA00010609"/>
    </source>
</evidence>
<organism evidence="11 12">
    <name type="scientific">Pholiota conissans</name>
    <dbReference type="NCBI Taxonomy" id="109636"/>
    <lineage>
        <taxon>Eukaryota</taxon>
        <taxon>Fungi</taxon>
        <taxon>Dikarya</taxon>
        <taxon>Basidiomycota</taxon>
        <taxon>Agaricomycotina</taxon>
        <taxon>Agaricomycetes</taxon>
        <taxon>Agaricomycetidae</taxon>
        <taxon>Agaricales</taxon>
        <taxon>Agaricineae</taxon>
        <taxon>Strophariaceae</taxon>
        <taxon>Pholiota</taxon>
    </lineage>
</organism>
<dbReference type="InterPro" id="IPR008972">
    <property type="entry name" value="Cupredoxin"/>
</dbReference>
<keyword evidence="5" id="KW-1015">Disulfide bond</keyword>
<dbReference type="CDD" id="cd13903">
    <property type="entry name" value="CuRO_3_Tv-LCC_like"/>
    <property type="match status" value="1"/>
</dbReference>
<dbReference type="Pfam" id="PF07732">
    <property type="entry name" value="Cu-oxidase_3"/>
    <property type="match status" value="1"/>
</dbReference>
<proteinExistence type="inferred from homology"/>
<dbReference type="InterPro" id="IPR011707">
    <property type="entry name" value="Cu-oxidase-like_N"/>
</dbReference>
<evidence type="ECO:0000256" key="6">
    <source>
        <dbReference type="ARBA" id="ARBA00023180"/>
    </source>
</evidence>
<accession>A0A9P6D0I2</accession>
<feature type="signal peptide" evidence="7">
    <location>
        <begin position="1"/>
        <end position="18"/>
    </location>
</feature>
<keyword evidence="2" id="KW-0479">Metal-binding</keyword>
<comment type="similarity">
    <text evidence="1">Belongs to the multicopper oxidase family.</text>
</comment>
<keyword evidence="7" id="KW-0732">Signal</keyword>
<dbReference type="FunFam" id="2.60.40.420:FF:000045">
    <property type="entry name" value="Laccase 2"/>
    <property type="match status" value="1"/>
</dbReference>
<dbReference type="GO" id="GO:0016491">
    <property type="term" value="F:oxidoreductase activity"/>
    <property type="evidence" value="ECO:0007669"/>
    <property type="project" value="UniProtKB-KW"/>
</dbReference>
<evidence type="ECO:0000256" key="7">
    <source>
        <dbReference type="SAM" id="SignalP"/>
    </source>
</evidence>
<feature type="domain" description="Plastocyanin-like" evidence="8">
    <location>
        <begin position="166"/>
        <end position="309"/>
    </location>
</feature>
<evidence type="ECO:0000256" key="3">
    <source>
        <dbReference type="ARBA" id="ARBA00023002"/>
    </source>
</evidence>
<protein>
    <submittedName>
        <fullName evidence="11">Laccase</fullName>
    </submittedName>
</protein>
<keyword evidence="12" id="KW-1185">Reference proteome</keyword>
<keyword evidence="4" id="KW-0186">Copper</keyword>
<evidence type="ECO:0000313" key="11">
    <source>
        <dbReference type="EMBL" id="KAF9479350.1"/>
    </source>
</evidence>
<dbReference type="PANTHER" id="PTHR11709">
    <property type="entry name" value="MULTI-COPPER OXIDASE"/>
    <property type="match status" value="1"/>
</dbReference>
<dbReference type="GO" id="GO:0005507">
    <property type="term" value="F:copper ion binding"/>
    <property type="evidence" value="ECO:0007669"/>
    <property type="project" value="InterPro"/>
</dbReference>
<dbReference type="PANTHER" id="PTHR11709:SF511">
    <property type="entry name" value="LACCASE"/>
    <property type="match status" value="1"/>
</dbReference>
<dbReference type="PROSITE" id="PS00080">
    <property type="entry name" value="MULTICOPPER_OXIDASE2"/>
    <property type="match status" value="1"/>
</dbReference>
<dbReference type="Gene3D" id="2.60.40.420">
    <property type="entry name" value="Cupredoxins - blue copper proteins"/>
    <property type="match status" value="3"/>
</dbReference>
<dbReference type="EMBL" id="MU155215">
    <property type="protein sequence ID" value="KAF9479350.1"/>
    <property type="molecule type" value="Genomic_DNA"/>
</dbReference>
<evidence type="ECO:0000256" key="2">
    <source>
        <dbReference type="ARBA" id="ARBA00022723"/>
    </source>
</evidence>
<evidence type="ECO:0000259" key="8">
    <source>
        <dbReference type="Pfam" id="PF00394"/>
    </source>
</evidence>
<feature type="domain" description="Plastocyanin-like" evidence="9">
    <location>
        <begin position="370"/>
        <end position="492"/>
    </location>
</feature>
<evidence type="ECO:0000256" key="5">
    <source>
        <dbReference type="ARBA" id="ARBA00023157"/>
    </source>
</evidence>
<keyword evidence="3" id="KW-0560">Oxidoreductase</keyword>
<dbReference type="InterPro" id="IPR002355">
    <property type="entry name" value="Cu_oxidase_Cu_BS"/>
</dbReference>
<dbReference type="Proteomes" id="UP000807469">
    <property type="component" value="Unassembled WGS sequence"/>
</dbReference>
<evidence type="ECO:0000259" key="10">
    <source>
        <dbReference type="Pfam" id="PF07732"/>
    </source>
</evidence>
<feature type="domain" description="Plastocyanin-like" evidence="10">
    <location>
        <begin position="53"/>
        <end position="153"/>
    </location>
</feature>
<name>A0A9P6D0I2_9AGAR</name>
<evidence type="ECO:0000259" key="9">
    <source>
        <dbReference type="Pfam" id="PF07731"/>
    </source>
</evidence>
<dbReference type="InterPro" id="IPR011706">
    <property type="entry name" value="Cu-oxidase_C"/>
</dbReference>
<feature type="chain" id="PRO_5040299277" evidence="7">
    <location>
        <begin position="19"/>
        <end position="514"/>
    </location>
</feature>
<dbReference type="Pfam" id="PF00394">
    <property type="entry name" value="Cu-oxidase"/>
    <property type="match status" value="1"/>
</dbReference>
<dbReference type="OrthoDB" id="2121828at2759"/>
<dbReference type="SUPFAM" id="SSF49503">
    <property type="entry name" value="Cupredoxins"/>
    <property type="match status" value="3"/>
</dbReference>
<comment type="caution">
    <text evidence="11">The sequence shown here is derived from an EMBL/GenBank/DDBJ whole genome shotgun (WGS) entry which is preliminary data.</text>
</comment>
<evidence type="ECO:0000256" key="4">
    <source>
        <dbReference type="ARBA" id="ARBA00023008"/>
    </source>
</evidence>
<reference evidence="11" key="1">
    <citation type="submission" date="2020-11" db="EMBL/GenBank/DDBJ databases">
        <authorList>
            <consortium name="DOE Joint Genome Institute"/>
            <person name="Ahrendt S."/>
            <person name="Riley R."/>
            <person name="Andreopoulos W."/>
            <person name="Labutti K."/>
            <person name="Pangilinan J."/>
            <person name="Ruiz-Duenas F.J."/>
            <person name="Barrasa J.M."/>
            <person name="Sanchez-Garcia M."/>
            <person name="Camarero S."/>
            <person name="Miyauchi S."/>
            <person name="Serrano A."/>
            <person name="Linde D."/>
            <person name="Babiker R."/>
            <person name="Drula E."/>
            <person name="Ayuso-Fernandez I."/>
            <person name="Pacheco R."/>
            <person name="Padilla G."/>
            <person name="Ferreira P."/>
            <person name="Barriuso J."/>
            <person name="Kellner H."/>
            <person name="Castanera R."/>
            <person name="Alfaro M."/>
            <person name="Ramirez L."/>
            <person name="Pisabarro A.G."/>
            <person name="Kuo A."/>
            <person name="Tritt A."/>
            <person name="Lipzen A."/>
            <person name="He G."/>
            <person name="Yan M."/>
            <person name="Ng V."/>
            <person name="Cullen D."/>
            <person name="Martin F."/>
            <person name="Rosso M.-N."/>
            <person name="Henrissat B."/>
            <person name="Hibbett D."/>
            <person name="Martinez A.T."/>
            <person name="Grigoriev I.V."/>
        </authorList>
    </citation>
    <scope>NUCLEOTIDE SEQUENCE</scope>
    <source>
        <strain evidence="11">CIRM-BRFM 674</strain>
    </source>
</reference>
<sequence>MQALLRFLELSLVVGAYAAIGPTTNLFIENKFIQPDGFNRSAVLAGPTADSVTFPGPLITGQINGTFAINVIDELVDQTMLTTTSIHWHGFFQKGTDWADGPVGVTQCPIKPGNSFEYKFAVPGQAGTYWYHSHDSTQYCDGLRGPLVVYDPNDPYKSQYDFDDDNTVITLADWYHSPAPLLGMNPRAPTSNATLINGKGRYAESPTADLAVISVIPNKRYRFRLVSISCDPNFIFSIDKHSMIIIEVDGQNVQPLTVDSITIYAGQRYSFILHANQQTSNYWIRALTNSGPVGFTNGVNSAILRYVGALAVDPTTVNNTSNPLQEWRLQPLNNPMAPGVPKLGAADKNLNLDITFNGTFFFINNQPGFLPPPKPVLLQILSGAHDVHDLLPAGNIYELPANSVIELSLPGGSTGSPHPIHLHGHAFSVIRSAGSDVYNYNNPVRRDVVNIGTLKTDNVTIRFETDNAGPWILHCHIDWHLDRGLDVVFAEDIPGIVQQNPPSEYNLLAKCSSS</sequence>
<dbReference type="InterPro" id="IPR001117">
    <property type="entry name" value="Cu-oxidase_2nd"/>
</dbReference>
<gene>
    <name evidence="11" type="primary">LACC2</name>
    <name evidence="11" type="ORF">BDN70DRAFT_807242</name>
</gene>
<evidence type="ECO:0000313" key="12">
    <source>
        <dbReference type="Proteomes" id="UP000807469"/>
    </source>
</evidence>
<dbReference type="InterPro" id="IPR045087">
    <property type="entry name" value="Cu-oxidase_fam"/>
</dbReference>
<dbReference type="AlphaFoldDB" id="A0A9P6D0I2"/>